<keyword evidence="1" id="KW-0808">Transferase</keyword>
<dbReference type="EMBL" id="JABVEC010000017">
    <property type="protein sequence ID" value="MBC6468163.1"/>
    <property type="molecule type" value="Genomic_DNA"/>
</dbReference>
<sequence>MLGGLRILEISSFVAAPLGGMTLAQLGAEVIRVDPIGGAPDVRRWPLAPSGASLYWAGLNKGKRSITVDLRSPRGREIVGALAADTGIVLTNARRPSHEELAGARPDLIHLRIEGHHDGRPAVDYTVNAETGFPLVTGPQTHTGPVNNVVPAWDIACGLYAAVGILAAERHRARTGEGRAMRVPLADVALAMAGNLGHLGEAVVGGADRPRIGNHLYGGFARDFATSDGGRVMLVTLTARHFADLGAVTGLTEVFAELERLLGADFAADADRYRHREAIAALIEPWFAARGLDEVAKALAGSSVLWSPYRTFTEAARAAAGNPLMAELDQPGIGRLPVPGSPIDSVAASGAASGAGRGAALAPALGADTDDVLAGIGLDTGEIAALRADGVVA</sequence>
<dbReference type="PANTHER" id="PTHR48228:SF5">
    <property type="entry name" value="ALPHA-METHYLACYL-COA RACEMASE"/>
    <property type="match status" value="1"/>
</dbReference>
<dbReference type="InterPro" id="IPR050509">
    <property type="entry name" value="CoA-transferase_III"/>
</dbReference>
<dbReference type="PANTHER" id="PTHR48228">
    <property type="entry name" value="SUCCINYL-COA--D-CITRAMALATE COA-TRANSFERASE"/>
    <property type="match status" value="1"/>
</dbReference>
<evidence type="ECO:0000313" key="2">
    <source>
        <dbReference type="Proteomes" id="UP000805614"/>
    </source>
</evidence>
<keyword evidence="2" id="KW-1185">Reference proteome</keyword>
<dbReference type="Proteomes" id="UP000805614">
    <property type="component" value="Unassembled WGS sequence"/>
</dbReference>
<dbReference type="Gene3D" id="3.30.1540.10">
    <property type="entry name" value="formyl-coa transferase, domain 3"/>
    <property type="match status" value="1"/>
</dbReference>
<dbReference type="Gene3D" id="3.40.50.10540">
    <property type="entry name" value="Crotonobetainyl-coa:carnitine coa-transferase, domain 1"/>
    <property type="match status" value="1"/>
</dbReference>
<dbReference type="GO" id="GO:0016740">
    <property type="term" value="F:transferase activity"/>
    <property type="evidence" value="ECO:0007669"/>
    <property type="project" value="UniProtKB-KW"/>
</dbReference>
<organism evidence="1 2">
    <name type="scientific">Actinomadura alba</name>
    <dbReference type="NCBI Taxonomy" id="406431"/>
    <lineage>
        <taxon>Bacteria</taxon>
        <taxon>Bacillati</taxon>
        <taxon>Actinomycetota</taxon>
        <taxon>Actinomycetes</taxon>
        <taxon>Streptosporangiales</taxon>
        <taxon>Thermomonosporaceae</taxon>
        <taxon>Actinomadura</taxon>
    </lineage>
</organism>
<reference evidence="1 2" key="1">
    <citation type="submission" date="2020-06" db="EMBL/GenBank/DDBJ databases">
        <title>Actinomadura xiongansis sp. nov., isolated from soil of Baiyangdian.</title>
        <authorList>
            <person name="Zhang X."/>
        </authorList>
    </citation>
    <scope>NUCLEOTIDE SEQUENCE [LARGE SCALE GENOMIC DNA]</scope>
    <source>
        <strain evidence="1 2">HBUM206468</strain>
    </source>
</reference>
<gene>
    <name evidence="1" type="ORF">HKK74_22095</name>
</gene>
<dbReference type="InterPro" id="IPR023606">
    <property type="entry name" value="CoA-Trfase_III_dom_1_sf"/>
</dbReference>
<evidence type="ECO:0000313" key="1">
    <source>
        <dbReference type="EMBL" id="MBC6468163.1"/>
    </source>
</evidence>
<dbReference type="InterPro" id="IPR044855">
    <property type="entry name" value="CoA-Trfase_III_dom3_sf"/>
</dbReference>
<name>A0ABR7LUT2_9ACTN</name>
<dbReference type="SUPFAM" id="SSF89796">
    <property type="entry name" value="CoA-transferase family III (CaiB/BaiF)"/>
    <property type="match status" value="1"/>
</dbReference>
<protein>
    <submittedName>
        <fullName evidence="1">CoA transferase</fullName>
    </submittedName>
</protein>
<dbReference type="InterPro" id="IPR003673">
    <property type="entry name" value="CoA-Trfase_fam_III"/>
</dbReference>
<accession>A0ABR7LUT2</accession>
<dbReference type="RefSeq" id="WP_187245175.1">
    <property type="nucleotide sequence ID" value="NZ_BAAAOK010000019.1"/>
</dbReference>
<dbReference type="Pfam" id="PF02515">
    <property type="entry name" value="CoA_transf_3"/>
    <property type="match status" value="1"/>
</dbReference>
<proteinExistence type="predicted"/>
<comment type="caution">
    <text evidence="1">The sequence shown here is derived from an EMBL/GenBank/DDBJ whole genome shotgun (WGS) entry which is preliminary data.</text>
</comment>